<dbReference type="Gene3D" id="2.60.40.640">
    <property type="match status" value="1"/>
</dbReference>
<name>A0A3N2PU73_SODAK</name>
<feature type="region of interest" description="Disordered" evidence="1">
    <location>
        <begin position="556"/>
        <end position="577"/>
    </location>
</feature>
<feature type="region of interest" description="Disordered" evidence="1">
    <location>
        <begin position="694"/>
        <end position="727"/>
    </location>
</feature>
<keyword evidence="4" id="KW-1185">Reference proteome</keyword>
<feature type="region of interest" description="Disordered" evidence="1">
    <location>
        <begin position="105"/>
        <end position="128"/>
    </location>
</feature>
<dbReference type="GeneID" id="39583506"/>
<dbReference type="InterPro" id="IPR024391">
    <property type="entry name" value="LDB19_N"/>
</dbReference>
<feature type="region of interest" description="Disordered" evidence="1">
    <location>
        <begin position="197"/>
        <end position="248"/>
    </location>
</feature>
<dbReference type="EMBL" id="ML119056">
    <property type="protein sequence ID" value="ROT38050.1"/>
    <property type="molecule type" value="Genomic_DNA"/>
</dbReference>
<sequence>MACPLRIEAFINAVNAPGGTKNRTDRTHHHSQCKQSQPDILARAVVNIGDENPNHEELPFFETLQLFGLSSIETKIDKQTDQLTTRCGVQRHWTFKVNNRRICPVHPSSPQTSRGTTGKERIKAKGRERQALRLGLGETERLGQTILQFTVTSFASDKQANKARRTGRCNPGTATSQHVTPVADFLRSSTETLSAAAKSSLKSSIHPRSESDSSSQRRDSSHSRSPTRSRIDRQFCRTPSVSDDGSDHFVPFIQMYAPEPVPANIRSERRRRRGSRERGDVKDSKEKVKQQHDSSHARRLSMPFGRSKERRENPHASLSWEVESPPIIFYGEAEASTGALVSGQLFLDIKDEALDVDSFIATLLIHVHHKRPFSSHCADCTDQYTELKRWVFLHTRDGVPSALRRGRHAFPFSVLLDGHLPTTMETSLLSISYEFRAEAVFASHPDASPALKPSRLSFDRIFEVKRSLLRPDTPHQSVRIFPPTNIKAAASYIRIIHPAVSGQNLALRLDGLATANPEAKRVEYWKLKKVTWKLQETIKTVAPACKKHMPHIPGGGAAAAAVDGTSTSTSADEAAQRKGVLRTETRTLGEKHLHGGWKSEYTSTEGRVDLEFEFGLSPAMLGSSRPGYACDAGSRDGTSVTHALVVEMVVSKEWAPVGKPQLASQTGTGRILRMHYNIMLTDFPGLGISWDNEAPPVYQDVPPSPPAYQPDDGAPGADYRDLEPLDAVRGSPELAVRDWRWEESDLQSP</sequence>
<dbReference type="RefSeq" id="XP_028465856.1">
    <property type="nucleotide sequence ID" value="XM_028615029.1"/>
</dbReference>
<protein>
    <recommendedName>
        <fullName evidence="2">LDB19 N-terminal domain-containing protein</fullName>
    </recommendedName>
</protein>
<dbReference type="Pfam" id="PF13002">
    <property type="entry name" value="LDB19"/>
    <property type="match status" value="1"/>
</dbReference>
<feature type="compositionally biased region" description="Basic and acidic residues" evidence="1">
    <location>
        <begin position="207"/>
        <end position="222"/>
    </location>
</feature>
<evidence type="ECO:0000313" key="3">
    <source>
        <dbReference type="EMBL" id="ROT38050.1"/>
    </source>
</evidence>
<dbReference type="InterPro" id="IPR014752">
    <property type="entry name" value="Arrestin-like_C"/>
</dbReference>
<feature type="region of interest" description="Disordered" evidence="1">
    <location>
        <begin position="260"/>
        <end position="317"/>
    </location>
</feature>
<evidence type="ECO:0000256" key="1">
    <source>
        <dbReference type="SAM" id="MobiDB-lite"/>
    </source>
</evidence>
<reference evidence="3 4" key="1">
    <citation type="journal article" date="2018" name="Mol. Ecol.">
        <title>The obligate alkalophilic soda-lake fungus Sodiomyces alkalinus has shifted to a protein diet.</title>
        <authorList>
            <person name="Grum-Grzhimaylo A.A."/>
            <person name="Falkoski D.L."/>
            <person name="van den Heuvel J."/>
            <person name="Valero-Jimenez C.A."/>
            <person name="Min B."/>
            <person name="Choi I.G."/>
            <person name="Lipzen A."/>
            <person name="Daum C.G."/>
            <person name="Aanen D.K."/>
            <person name="Tsang A."/>
            <person name="Henrissat B."/>
            <person name="Bilanenko E.N."/>
            <person name="de Vries R.P."/>
            <person name="van Kan J.A.L."/>
            <person name="Grigoriev I.V."/>
            <person name="Debets A.J.M."/>
        </authorList>
    </citation>
    <scope>NUCLEOTIDE SEQUENCE [LARGE SCALE GENOMIC DNA]</scope>
    <source>
        <strain evidence="3 4">F11</strain>
    </source>
</reference>
<gene>
    <name evidence="3" type="ORF">SODALDRAFT_379276</name>
</gene>
<feature type="region of interest" description="Disordered" evidence="1">
    <location>
        <begin position="157"/>
        <end position="176"/>
    </location>
</feature>
<organism evidence="3 4">
    <name type="scientific">Sodiomyces alkalinus (strain CBS 110278 / VKM F-3762 / F11)</name>
    <name type="common">Alkaliphilic filamentous fungus</name>
    <dbReference type="NCBI Taxonomy" id="1314773"/>
    <lineage>
        <taxon>Eukaryota</taxon>
        <taxon>Fungi</taxon>
        <taxon>Dikarya</taxon>
        <taxon>Ascomycota</taxon>
        <taxon>Pezizomycotina</taxon>
        <taxon>Sordariomycetes</taxon>
        <taxon>Hypocreomycetidae</taxon>
        <taxon>Glomerellales</taxon>
        <taxon>Plectosphaerellaceae</taxon>
        <taxon>Sodiomyces</taxon>
    </lineage>
</organism>
<accession>A0A3N2PU73</accession>
<dbReference type="STRING" id="1314773.A0A3N2PU73"/>
<evidence type="ECO:0000313" key="4">
    <source>
        <dbReference type="Proteomes" id="UP000272025"/>
    </source>
</evidence>
<feature type="compositionally biased region" description="Basic and acidic residues" evidence="1">
    <location>
        <begin position="276"/>
        <end position="296"/>
    </location>
</feature>
<feature type="compositionally biased region" description="Low complexity" evidence="1">
    <location>
        <begin position="558"/>
        <end position="572"/>
    </location>
</feature>
<evidence type="ECO:0000259" key="2">
    <source>
        <dbReference type="Pfam" id="PF13002"/>
    </source>
</evidence>
<dbReference type="AlphaFoldDB" id="A0A3N2PU73"/>
<feature type="compositionally biased region" description="Basic and acidic residues" evidence="1">
    <location>
        <begin position="117"/>
        <end position="128"/>
    </location>
</feature>
<feature type="domain" description="LDB19 N-terminal" evidence="2">
    <location>
        <begin position="363"/>
        <end position="549"/>
    </location>
</feature>
<dbReference type="OrthoDB" id="3832628at2759"/>
<dbReference type="Proteomes" id="UP000272025">
    <property type="component" value="Unassembled WGS sequence"/>
</dbReference>
<proteinExistence type="predicted"/>